<dbReference type="GO" id="GO:0046872">
    <property type="term" value="F:metal ion binding"/>
    <property type="evidence" value="ECO:0007669"/>
    <property type="project" value="UniProtKB-KW"/>
</dbReference>
<keyword evidence="6" id="KW-0693">Viral RNA replication</keyword>
<keyword evidence="2 11" id="KW-0696">RNA-directed RNA polymerase</keyword>
<comment type="catalytic activity">
    <reaction evidence="8">
        <text>RNA(n) + a ribonucleoside 5'-triphosphate = RNA(n+1) + diphosphate</text>
        <dbReference type="Rhea" id="RHEA:21248"/>
        <dbReference type="Rhea" id="RHEA-COMP:14527"/>
        <dbReference type="Rhea" id="RHEA-COMP:17342"/>
        <dbReference type="ChEBI" id="CHEBI:33019"/>
        <dbReference type="ChEBI" id="CHEBI:61557"/>
        <dbReference type="ChEBI" id="CHEBI:140395"/>
        <dbReference type="EC" id="2.7.7.48"/>
    </reaction>
</comment>
<keyword evidence="5" id="KW-0547">Nucleotide-binding</keyword>
<evidence type="ECO:0000256" key="4">
    <source>
        <dbReference type="ARBA" id="ARBA00022695"/>
    </source>
</evidence>
<keyword evidence="4" id="KW-0548">Nucleotidyltransferase</keyword>
<evidence type="ECO:0000313" key="11">
    <source>
        <dbReference type="EMBL" id="QDH89081.1"/>
    </source>
</evidence>
<dbReference type="GO" id="GO:0039694">
    <property type="term" value="P:viral RNA genome replication"/>
    <property type="evidence" value="ECO:0007669"/>
    <property type="project" value="InterPro"/>
</dbReference>
<evidence type="ECO:0000256" key="8">
    <source>
        <dbReference type="ARBA" id="ARBA00048744"/>
    </source>
</evidence>
<dbReference type="EMBL" id="MN034588">
    <property type="protein sequence ID" value="QDH89081.1"/>
    <property type="molecule type" value="Genomic_RNA"/>
</dbReference>
<dbReference type="GO" id="GO:0000166">
    <property type="term" value="F:nucleotide binding"/>
    <property type="evidence" value="ECO:0007669"/>
    <property type="project" value="UniProtKB-KW"/>
</dbReference>
<feature type="domain" description="RdRp catalytic" evidence="10">
    <location>
        <begin position="256"/>
        <end position="391"/>
    </location>
</feature>
<dbReference type="EC" id="2.7.7.48" evidence="1"/>
<comment type="cofactor">
    <cofactor evidence="9">
        <name>Mg(2+)</name>
        <dbReference type="ChEBI" id="CHEBI:18420"/>
    </cofactor>
    <text evidence="9">Binds 2 Mg(2+) per subunit.</text>
</comment>
<dbReference type="InterPro" id="IPR007096">
    <property type="entry name" value="RNA-dir_Rpol_cat_phage"/>
</dbReference>
<dbReference type="GO" id="GO:0003968">
    <property type="term" value="F:RNA-directed RNA polymerase activity"/>
    <property type="evidence" value="ECO:0007669"/>
    <property type="project" value="UniProtKB-KW"/>
</dbReference>
<evidence type="ECO:0000256" key="5">
    <source>
        <dbReference type="ARBA" id="ARBA00022741"/>
    </source>
</evidence>
<accession>A0A514D627</accession>
<feature type="binding site" evidence="9">
    <location>
        <position position="359"/>
    </location>
    <ligand>
        <name>Mg(2+)</name>
        <dbReference type="ChEBI" id="CHEBI:18420"/>
        <label>2</label>
    </ligand>
</feature>
<reference evidence="11" key="1">
    <citation type="submission" date="2019-05" db="EMBL/GenBank/DDBJ databases">
        <title>Metatranscriptomic reconstruction reveals RNA viruses with the potential to shape carbon cycling in soil.</title>
        <authorList>
            <person name="Starr E.P."/>
            <person name="Nuccio E."/>
            <person name="Pett-Ridge J."/>
            <person name="Banfield J.F."/>
            <person name="Firestone M.K."/>
        </authorList>
    </citation>
    <scope>NUCLEOTIDE SEQUENCE</scope>
    <source>
        <strain evidence="11">H4_Bulk_Litter_24_scaffold_705</strain>
    </source>
</reference>
<keyword evidence="9" id="KW-0460">Magnesium</keyword>
<evidence type="ECO:0000259" key="10">
    <source>
        <dbReference type="PROSITE" id="PS50522"/>
    </source>
</evidence>
<evidence type="ECO:0000256" key="7">
    <source>
        <dbReference type="ARBA" id="ARBA00030248"/>
    </source>
</evidence>
<sequence>MVTHSLHSFVRVVLSFYEDIDTPISLGLYLRVKNGMWDEAIAVGVNPVSYLNHVSYLSDASCVAFLRKCLGLPAEADRRLNATVKWYEGERDCYKSNQRLARYLPEFRNSEDSDPRLSNFFDSVRKRILDWIGPAPPYLLDGRFGPGTTSTDRGSDVTIAHKITNVPSLTRGCLPVLPYWARTAWGRSISANHGEIELVGANRFTTVPKTAIIDRCIAAEPSINVFYQLALGRILRRRLRRSTTLDLDNAATWHRGAAQIASIDNSFATIDLSNASDTVSTTLVKLLIPPTWYQYLDAFRSKKTLIDGRSILLEKFSSMGNGFTFELETLIFLSLACESFKQLKGREPLIGVEVSCFGDDIILPDEIANPTISMLRFCGFSVNTKKTFSGPGYFRESCGGDYFRGHFVRPFYCKEVPSEPHHWISIANGISRVMNLLDPFGIERPFRSWFQALAEIPSHIRSCRGPEALGDMCVHDVRQRWNYRWKDGRRQFRVWRPAKLKRFKWSLFPDTVVLACAVYGTGSGKRGLSPRDSVLSFKHGWVDYS</sequence>
<proteinExistence type="predicted"/>
<name>A0A514D627_9VIRU</name>
<evidence type="ECO:0000256" key="9">
    <source>
        <dbReference type="PIRSR" id="PIRSR605093-1"/>
    </source>
</evidence>
<evidence type="ECO:0000256" key="2">
    <source>
        <dbReference type="ARBA" id="ARBA00022484"/>
    </source>
</evidence>
<dbReference type="InterPro" id="IPR005093">
    <property type="entry name" value="RNArep_beta"/>
</dbReference>
<keyword evidence="3" id="KW-0808">Transferase</keyword>
<dbReference type="Pfam" id="PF03431">
    <property type="entry name" value="RNA_replicase_B"/>
    <property type="match status" value="1"/>
</dbReference>
<gene>
    <name evidence="11" type="ORF">H4BulkLitter24705_000001</name>
</gene>
<feature type="binding site" evidence="9">
    <location>
        <position position="271"/>
    </location>
    <ligand>
        <name>Mg(2+)</name>
        <dbReference type="ChEBI" id="CHEBI:18420"/>
        <label>2</label>
    </ligand>
</feature>
<organism evidence="11">
    <name type="scientific">Leviviridae sp</name>
    <dbReference type="NCBI Taxonomy" id="2027243"/>
    <lineage>
        <taxon>Viruses</taxon>
        <taxon>Riboviria</taxon>
        <taxon>Orthornavirae</taxon>
        <taxon>Lenarviricota</taxon>
        <taxon>Leviviricetes</taxon>
        <taxon>Norzivirales</taxon>
        <taxon>Fiersviridae</taxon>
    </lineage>
</organism>
<keyword evidence="9" id="KW-0479">Metal-binding</keyword>
<evidence type="ECO:0000256" key="6">
    <source>
        <dbReference type="ARBA" id="ARBA00022953"/>
    </source>
</evidence>
<evidence type="ECO:0000256" key="1">
    <source>
        <dbReference type="ARBA" id="ARBA00012494"/>
    </source>
</evidence>
<evidence type="ECO:0000256" key="3">
    <source>
        <dbReference type="ARBA" id="ARBA00022679"/>
    </source>
</evidence>
<dbReference type="PROSITE" id="PS50522">
    <property type="entry name" value="RDRP_PHAGE"/>
    <property type="match status" value="1"/>
</dbReference>
<protein>
    <recommendedName>
        <fullName evidence="1">RNA-directed RNA polymerase</fullName>
        <ecNumber evidence="1">2.7.7.48</ecNumber>
    </recommendedName>
    <alternativeName>
        <fullName evidence="7">RNA replicase beta chain</fullName>
    </alternativeName>
</protein>
<feature type="binding site" evidence="9">
    <location>
        <position position="360"/>
    </location>
    <ligand>
        <name>Mg(2+)</name>
        <dbReference type="ChEBI" id="CHEBI:18420"/>
        <label>2</label>
    </ligand>
</feature>